<sequence length="271" mass="30882">MTNDALLSQFELWMLSTDRLDGTIQLRMRHARELARTVHLRTVSAEQLEAELARRRTLAPETRKSILASWHLLFRWAHRRGIRRDDPTADLPSIRVRQRVPRVAPDDDIEAALLTASTRDRALVMLARYGCLRLTELTTLHTSAREGDRLRIRGKGDKERIVYANEPLLFALHALEREQGPGYYFPGRAGEHMHPMSVNKIITRVTGWNPHSLRHAGATAAYNATGDLRGVQEMLGHASLATTQRYLHLDDDARRRIAEATVIRARVWIAA</sequence>
<dbReference type="PROSITE" id="PS51898">
    <property type="entry name" value="TYR_RECOMBINASE"/>
    <property type="match status" value="1"/>
</dbReference>
<evidence type="ECO:0000256" key="1">
    <source>
        <dbReference type="ARBA" id="ARBA00008857"/>
    </source>
</evidence>
<evidence type="ECO:0000256" key="3">
    <source>
        <dbReference type="ARBA" id="ARBA00023172"/>
    </source>
</evidence>
<dbReference type="AlphaFoldDB" id="A0A7Y9GPW0"/>
<dbReference type="GO" id="GO:0015074">
    <property type="term" value="P:DNA integration"/>
    <property type="evidence" value="ECO:0007669"/>
    <property type="project" value="InterPro"/>
</dbReference>
<protein>
    <submittedName>
        <fullName evidence="7">Site-specific recombinase XerD</fullName>
    </submittedName>
</protein>
<dbReference type="Gene3D" id="1.10.443.10">
    <property type="entry name" value="Intergrase catalytic core"/>
    <property type="match status" value="1"/>
</dbReference>
<dbReference type="InterPro" id="IPR002104">
    <property type="entry name" value="Integrase_catalytic"/>
</dbReference>
<evidence type="ECO:0000259" key="5">
    <source>
        <dbReference type="PROSITE" id="PS51898"/>
    </source>
</evidence>
<comment type="similarity">
    <text evidence="1">Belongs to the 'phage' integrase family.</text>
</comment>
<feature type="domain" description="Tyr recombinase" evidence="5">
    <location>
        <begin position="99"/>
        <end position="259"/>
    </location>
</feature>
<evidence type="ECO:0000313" key="8">
    <source>
        <dbReference type="Proteomes" id="UP000576969"/>
    </source>
</evidence>
<feature type="domain" description="Core-binding (CB)" evidence="6">
    <location>
        <begin position="1"/>
        <end position="78"/>
    </location>
</feature>
<accession>A0A7Y9GPW0</accession>
<dbReference type="InterPro" id="IPR011010">
    <property type="entry name" value="DNA_brk_join_enz"/>
</dbReference>
<organism evidence="7 8">
    <name type="scientific">Microbacterium immunditiarum</name>
    <dbReference type="NCBI Taxonomy" id="337480"/>
    <lineage>
        <taxon>Bacteria</taxon>
        <taxon>Bacillati</taxon>
        <taxon>Actinomycetota</taxon>
        <taxon>Actinomycetes</taxon>
        <taxon>Micrococcales</taxon>
        <taxon>Microbacteriaceae</taxon>
        <taxon>Microbacterium</taxon>
    </lineage>
</organism>
<dbReference type="InterPro" id="IPR044068">
    <property type="entry name" value="CB"/>
</dbReference>
<dbReference type="GO" id="GO:0006310">
    <property type="term" value="P:DNA recombination"/>
    <property type="evidence" value="ECO:0007669"/>
    <property type="project" value="UniProtKB-KW"/>
</dbReference>
<keyword evidence="3" id="KW-0233">DNA recombination</keyword>
<dbReference type="Proteomes" id="UP000576969">
    <property type="component" value="Unassembled WGS sequence"/>
</dbReference>
<dbReference type="InterPro" id="IPR050090">
    <property type="entry name" value="Tyrosine_recombinase_XerCD"/>
</dbReference>
<dbReference type="PANTHER" id="PTHR30349">
    <property type="entry name" value="PHAGE INTEGRASE-RELATED"/>
    <property type="match status" value="1"/>
</dbReference>
<keyword evidence="8" id="KW-1185">Reference proteome</keyword>
<evidence type="ECO:0000256" key="2">
    <source>
        <dbReference type="ARBA" id="ARBA00023125"/>
    </source>
</evidence>
<evidence type="ECO:0000313" key="7">
    <source>
        <dbReference type="EMBL" id="NYE20503.1"/>
    </source>
</evidence>
<gene>
    <name evidence="7" type="ORF">BJ991_002531</name>
</gene>
<reference evidence="7 8" key="1">
    <citation type="submission" date="2020-07" db="EMBL/GenBank/DDBJ databases">
        <title>Sequencing the genomes of 1000 actinobacteria strains.</title>
        <authorList>
            <person name="Klenk H.-P."/>
        </authorList>
    </citation>
    <scope>NUCLEOTIDE SEQUENCE [LARGE SCALE GENOMIC DNA]</scope>
    <source>
        <strain evidence="7 8">DSM 24662</strain>
    </source>
</reference>
<dbReference type="SUPFAM" id="SSF56349">
    <property type="entry name" value="DNA breaking-rejoining enzymes"/>
    <property type="match status" value="1"/>
</dbReference>
<dbReference type="InterPro" id="IPR013762">
    <property type="entry name" value="Integrase-like_cat_sf"/>
</dbReference>
<dbReference type="PROSITE" id="PS51900">
    <property type="entry name" value="CB"/>
    <property type="match status" value="1"/>
</dbReference>
<comment type="caution">
    <text evidence="7">The sequence shown here is derived from an EMBL/GenBank/DDBJ whole genome shotgun (WGS) entry which is preliminary data.</text>
</comment>
<dbReference type="RefSeq" id="WP_179490518.1">
    <property type="nucleotide sequence ID" value="NZ_JACCBV010000001.1"/>
</dbReference>
<evidence type="ECO:0000259" key="6">
    <source>
        <dbReference type="PROSITE" id="PS51900"/>
    </source>
</evidence>
<dbReference type="EMBL" id="JACCBV010000001">
    <property type="protein sequence ID" value="NYE20503.1"/>
    <property type="molecule type" value="Genomic_DNA"/>
</dbReference>
<dbReference type="GO" id="GO:0003677">
    <property type="term" value="F:DNA binding"/>
    <property type="evidence" value="ECO:0007669"/>
    <property type="project" value="UniProtKB-UniRule"/>
</dbReference>
<keyword evidence="2 4" id="KW-0238">DNA-binding</keyword>
<evidence type="ECO:0000256" key="4">
    <source>
        <dbReference type="PROSITE-ProRule" id="PRU01248"/>
    </source>
</evidence>
<name>A0A7Y9GPW0_9MICO</name>
<proteinExistence type="inferred from homology"/>
<dbReference type="Pfam" id="PF00589">
    <property type="entry name" value="Phage_integrase"/>
    <property type="match status" value="1"/>
</dbReference>
<dbReference type="PANTHER" id="PTHR30349:SF41">
    <property type="entry name" value="INTEGRASE_RECOMBINASE PROTEIN MJ0367-RELATED"/>
    <property type="match status" value="1"/>
</dbReference>